<reference evidence="2" key="1">
    <citation type="journal article" date="2019" name="Sci. Rep.">
        <title>Draft genome of Tanacetum cinerariifolium, the natural source of mosquito coil.</title>
        <authorList>
            <person name="Yamashiro T."/>
            <person name="Shiraishi A."/>
            <person name="Satake H."/>
            <person name="Nakayama K."/>
        </authorList>
    </citation>
    <scope>NUCLEOTIDE SEQUENCE</scope>
</reference>
<gene>
    <name evidence="2" type="ORF">Tci_521932</name>
</gene>
<accession>A0A699IHP3</accession>
<dbReference type="EMBL" id="BKCJ010286398">
    <property type="protein sequence ID" value="GEZ49959.1"/>
    <property type="molecule type" value="Genomic_DNA"/>
</dbReference>
<protein>
    <submittedName>
        <fullName evidence="2">Uncharacterized protein</fullName>
    </submittedName>
</protein>
<feature type="compositionally biased region" description="Basic residues" evidence="1">
    <location>
        <begin position="9"/>
        <end position="23"/>
    </location>
</feature>
<evidence type="ECO:0000256" key="1">
    <source>
        <dbReference type="SAM" id="MobiDB-lite"/>
    </source>
</evidence>
<evidence type="ECO:0000313" key="2">
    <source>
        <dbReference type="EMBL" id="GEZ49959.1"/>
    </source>
</evidence>
<comment type="caution">
    <text evidence="2">The sequence shown here is derived from an EMBL/GenBank/DDBJ whole genome shotgun (WGS) entry which is preliminary data.</text>
</comment>
<proteinExistence type="predicted"/>
<sequence length="116" mass="12970">MDENDPTNARKRRKELMSNRKRASSKDKRSNPSVSSDAFLTDNPLNGSLPSLSLFNRSSTQIYNITVAFGITHGQLYVALSRVKSKRGLKVVVCDEEDNVLKTTTNVVYKEVLHGL</sequence>
<organism evidence="2">
    <name type="scientific">Tanacetum cinerariifolium</name>
    <name type="common">Dalmatian daisy</name>
    <name type="synonym">Chrysanthemum cinerariifolium</name>
    <dbReference type="NCBI Taxonomy" id="118510"/>
    <lineage>
        <taxon>Eukaryota</taxon>
        <taxon>Viridiplantae</taxon>
        <taxon>Streptophyta</taxon>
        <taxon>Embryophyta</taxon>
        <taxon>Tracheophyta</taxon>
        <taxon>Spermatophyta</taxon>
        <taxon>Magnoliopsida</taxon>
        <taxon>eudicotyledons</taxon>
        <taxon>Gunneridae</taxon>
        <taxon>Pentapetalae</taxon>
        <taxon>asterids</taxon>
        <taxon>campanulids</taxon>
        <taxon>Asterales</taxon>
        <taxon>Asteraceae</taxon>
        <taxon>Asteroideae</taxon>
        <taxon>Anthemideae</taxon>
        <taxon>Anthemidinae</taxon>
        <taxon>Tanacetum</taxon>
    </lineage>
</organism>
<feature type="region of interest" description="Disordered" evidence="1">
    <location>
        <begin position="1"/>
        <end position="46"/>
    </location>
</feature>
<dbReference type="AlphaFoldDB" id="A0A699IHP3"/>
<name>A0A699IHP3_TANCI</name>